<reference evidence="15 16" key="1">
    <citation type="submission" date="2019-03" db="EMBL/GenBank/DDBJ databases">
        <title>Genomic Encyclopedia of Type Strains, Phase IV (KMG-IV): sequencing the most valuable type-strain genomes for metagenomic binning, comparative biology and taxonomic classification.</title>
        <authorList>
            <person name="Goeker M."/>
        </authorList>
    </citation>
    <scope>NUCLEOTIDE SEQUENCE [LARGE SCALE GENOMIC DNA]</scope>
    <source>
        <strain evidence="15 16">DSM 18577</strain>
    </source>
</reference>
<keyword evidence="7 12" id="KW-0812">Transmembrane</keyword>
<gene>
    <name evidence="15" type="ORF">EV690_3487</name>
</gene>
<dbReference type="GO" id="GO:0090563">
    <property type="term" value="F:protein-phosphocysteine-sugar phosphotransferase activity"/>
    <property type="evidence" value="ECO:0007669"/>
    <property type="project" value="TreeGrafter"/>
</dbReference>
<dbReference type="AlphaFoldDB" id="A0A4R1J7R1"/>
<feature type="transmembrane region" description="Helical" evidence="12">
    <location>
        <begin position="172"/>
        <end position="193"/>
    </location>
</feature>
<dbReference type="OrthoDB" id="7571469at2"/>
<evidence type="ECO:0000256" key="10">
    <source>
        <dbReference type="ARBA" id="ARBA00023136"/>
    </source>
</evidence>
<dbReference type="GO" id="GO:0015572">
    <property type="term" value="F:N-acetylglucosamine transmembrane transporter activity"/>
    <property type="evidence" value="ECO:0007669"/>
    <property type="project" value="InterPro"/>
</dbReference>
<evidence type="ECO:0000256" key="12">
    <source>
        <dbReference type="SAM" id="Phobius"/>
    </source>
</evidence>
<feature type="transmembrane region" description="Helical" evidence="12">
    <location>
        <begin position="230"/>
        <end position="252"/>
    </location>
</feature>
<organism evidence="15 16">
    <name type="scientific">Celerinatantimonas diazotrophica</name>
    <dbReference type="NCBI Taxonomy" id="412034"/>
    <lineage>
        <taxon>Bacteria</taxon>
        <taxon>Pseudomonadati</taxon>
        <taxon>Pseudomonadota</taxon>
        <taxon>Gammaproteobacteria</taxon>
        <taxon>Celerinatantimonadaceae</taxon>
        <taxon>Celerinatantimonas</taxon>
    </lineage>
</organism>
<dbReference type="GO" id="GO:0015764">
    <property type="term" value="P:N-acetylglucosamine transport"/>
    <property type="evidence" value="ECO:0007669"/>
    <property type="project" value="TreeGrafter"/>
</dbReference>
<dbReference type="InterPro" id="IPR001996">
    <property type="entry name" value="PTS_IIB_1"/>
</dbReference>
<proteinExistence type="predicted"/>
<dbReference type="PROSITE" id="PS51098">
    <property type="entry name" value="PTS_EIIB_TYPE_1"/>
    <property type="match status" value="1"/>
</dbReference>
<dbReference type="GO" id="GO:0019866">
    <property type="term" value="C:organelle inner membrane"/>
    <property type="evidence" value="ECO:0007669"/>
    <property type="project" value="InterPro"/>
</dbReference>
<accession>A0A4R1J7R1</accession>
<dbReference type="PANTHER" id="PTHR30009">
    <property type="entry name" value="CYTOCHROME C-TYPE SYNTHESIS PROTEIN AND PTS TRANSMEMBRANE COMPONENT"/>
    <property type="match status" value="1"/>
</dbReference>
<keyword evidence="9 12" id="KW-1133">Transmembrane helix</keyword>
<feature type="domain" description="PTS EIIC type-1" evidence="14">
    <location>
        <begin position="1"/>
        <end position="372"/>
    </location>
</feature>
<feature type="transmembrane region" description="Helical" evidence="12">
    <location>
        <begin position="339"/>
        <end position="360"/>
    </location>
</feature>
<feature type="domain" description="PTS EIIB type-1" evidence="13">
    <location>
        <begin position="386"/>
        <end position="463"/>
    </location>
</feature>
<feature type="transmembrane region" description="Helical" evidence="12">
    <location>
        <begin position="12"/>
        <end position="32"/>
    </location>
</feature>
<keyword evidence="16" id="KW-1185">Reference proteome</keyword>
<evidence type="ECO:0000256" key="9">
    <source>
        <dbReference type="ARBA" id="ARBA00022989"/>
    </source>
</evidence>
<protein>
    <submittedName>
        <fullName evidence="15">PTS system N-acetylglucosamine-specific IIC component</fullName>
    </submittedName>
</protein>
<feature type="transmembrane region" description="Helical" evidence="12">
    <location>
        <begin position="132"/>
        <end position="152"/>
    </location>
</feature>
<keyword evidence="2" id="KW-0813">Transport</keyword>
<keyword evidence="5" id="KW-0808">Transferase</keyword>
<dbReference type="NCBIfam" id="TIGR00826">
    <property type="entry name" value="EIIB_glc"/>
    <property type="match status" value="1"/>
</dbReference>
<dbReference type="GO" id="GO:0005886">
    <property type="term" value="C:plasma membrane"/>
    <property type="evidence" value="ECO:0007669"/>
    <property type="project" value="UniProtKB-SubCell"/>
</dbReference>
<feature type="transmembrane region" description="Helical" evidence="12">
    <location>
        <begin position="44"/>
        <end position="64"/>
    </location>
</feature>
<dbReference type="InterPro" id="IPR036878">
    <property type="entry name" value="Glu_permease_IIB"/>
</dbReference>
<feature type="transmembrane region" description="Helical" evidence="12">
    <location>
        <begin position="264"/>
        <end position="281"/>
    </location>
</feature>
<dbReference type="NCBIfam" id="TIGR01998">
    <property type="entry name" value="PTS-II-BC-nag"/>
    <property type="match status" value="1"/>
</dbReference>
<dbReference type="CDD" id="cd00212">
    <property type="entry name" value="PTS_IIB_glc"/>
    <property type="match status" value="1"/>
</dbReference>
<dbReference type="InterPro" id="IPR003352">
    <property type="entry name" value="PTS_EIIC"/>
</dbReference>
<evidence type="ECO:0000256" key="7">
    <source>
        <dbReference type="ARBA" id="ARBA00022692"/>
    </source>
</evidence>
<comment type="caution">
    <text evidence="15">The sequence shown here is derived from an EMBL/GenBank/DDBJ whole genome shotgun (WGS) entry which is preliminary data.</text>
</comment>
<dbReference type="Pfam" id="PF00367">
    <property type="entry name" value="PTS_EIIB"/>
    <property type="match status" value="1"/>
</dbReference>
<dbReference type="InterPro" id="IPR013013">
    <property type="entry name" value="PTS_EIIC_1"/>
</dbReference>
<dbReference type="Gene3D" id="3.30.1360.60">
    <property type="entry name" value="Glucose permease domain IIB"/>
    <property type="match status" value="1"/>
</dbReference>
<dbReference type="PROSITE" id="PS51103">
    <property type="entry name" value="PTS_EIIC_TYPE_1"/>
    <property type="match status" value="1"/>
</dbReference>
<evidence type="ECO:0000256" key="5">
    <source>
        <dbReference type="ARBA" id="ARBA00022679"/>
    </source>
</evidence>
<dbReference type="InterPro" id="IPR018113">
    <property type="entry name" value="PTrfase_EIIB_Cys"/>
</dbReference>
<evidence type="ECO:0000256" key="1">
    <source>
        <dbReference type="ARBA" id="ARBA00004651"/>
    </source>
</evidence>
<evidence type="ECO:0000256" key="6">
    <source>
        <dbReference type="ARBA" id="ARBA00022683"/>
    </source>
</evidence>
<feature type="transmembrane region" description="Helical" evidence="12">
    <location>
        <begin position="96"/>
        <end position="112"/>
    </location>
</feature>
<sequence>MNILGNFQKLGRALMLPIAVMPIAAILLRIGLPDVLNVPFIANAGNAIFNHLALLFAIGVAVGLSKDNAGAAALAGAVAFLVLTAALKTINKELDLHVLGGIISGIVAGLSYNRFYNIKLPEFLGFFGGKRFVPIFSGVVSLILALLFSVIWPPVQSVINGLGNWMVHSGDIGAFVFGLLNRLLLPFGLHHILNMSAWFVFGSYEHLDAAGKMVTATGDLHRFFAGDPSAGLFMTGFYPVMMFGLPAAAAAMYTTAKTENRKRVAGLLFGVALTSFLTGITEPIEFMFMFLAPVLYVIHAILTGLSMAVCSYLGIHDGFGFSAGLIDYVLNWGLATKPALLLVVGAVYAVIYYVLFVVVIKAFDLKTPGREFLEQTVTPAAPMSSSEEAKQYLQALGGKANLAQIDACITRLRLEMVDRSRIDEDSLKQLGAKGLVKLGEQNLQVIIGPRAEILAGELRILSD</sequence>
<comment type="subcellular location">
    <subcellularLocation>
        <location evidence="1">Cell membrane</location>
        <topology evidence="1">Multi-pass membrane protein</topology>
    </subcellularLocation>
</comment>
<evidence type="ECO:0000256" key="3">
    <source>
        <dbReference type="ARBA" id="ARBA00022475"/>
    </source>
</evidence>
<dbReference type="InterPro" id="IPR050429">
    <property type="entry name" value="PTS_Glucose_EIICBA"/>
</dbReference>
<keyword evidence="10 12" id="KW-0472">Membrane</keyword>
<evidence type="ECO:0000313" key="15">
    <source>
        <dbReference type="EMBL" id="TCK46538.1"/>
    </source>
</evidence>
<feature type="active site" description="Phosphocysteine intermediate; for EIIB activity" evidence="11">
    <location>
        <position position="408"/>
    </location>
</feature>
<evidence type="ECO:0000313" key="16">
    <source>
        <dbReference type="Proteomes" id="UP000295565"/>
    </source>
</evidence>
<dbReference type="GO" id="GO:0009401">
    <property type="term" value="P:phosphoenolpyruvate-dependent sugar phosphotransferase system"/>
    <property type="evidence" value="ECO:0007669"/>
    <property type="project" value="UniProtKB-KW"/>
</dbReference>
<dbReference type="EMBL" id="SMGD01000018">
    <property type="protein sequence ID" value="TCK46538.1"/>
    <property type="molecule type" value="Genomic_DNA"/>
</dbReference>
<dbReference type="GO" id="GO:0008982">
    <property type="term" value="F:protein-N(PI)-phosphohistidine-sugar phosphotransferase activity"/>
    <property type="evidence" value="ECO:0007669"/>
    <property type="project" value="InterPro"/>
</dbReference>
<keyword evidence="8" id="KW-0418">Kinase</keyword>
<evidence type="ECO:0000256" key="11">
    <source>
        <dbReference type="PROSITE-ProRule" id="PRU00421"/>
    </source>
</evidence>
<evidence type="ECO:0000259" key="14">
    <source>
        <dbReference type="PROSITE" id="PS51103"/>
    </source>
</evidence>
<evidence type="ECO:0000256" key="4">
    <source>
        <dbReference type="ARBA" id="ARBA00022597"/>
    </source>
</evidence>
<evidence type="ECO:0000259" key="13">
    <source>
        <dbReference type="PROSITE" id="PS51098"/>
    </source>
</evidence>
<dbReference type="Pfam" id="PF02378">
    <property type="entry name" value="PTS_EIIC"/>
    <property type="match status" value="1"/>
</dbReference>
<dbReference type="PROSITE" id="PS01035">
    <property type="entry name" value="PTS_EIIB_TYPE_1_CYS"/>
    <property type="match status" value="1"/>
</dbReference>
<evidence type="ECO:0000256" key="2">
    <source>
        <dbReference type="ARBA" id="ARBA00022448"/>
    </source>
</evidence>
<dbReference type="InterPro" id="IPR010974">
    <property type="entry name" value="PTS_IIBC_nag"/>
</dbReference>
<dbReference type="PANTHER" id="PTHR30009:SF4">
    <property type="entry name" value="PTS SYSTEM N-ACETYLGLUCOSAMINE-SPECIFIC EIICBA COMPONENT"/>
    <property type="match status" value="1"/>
</dbReference>
<keyword evidence="6" id="KW-0598">Phosphotransferase system</keyword>
<dbReference type="GO" id="GO:0016301">
    <property type="term" value="F:kinase activity"/>
    <property type="evidence" value="ECO:0007669"/>
    <property type="project" value="UniProtKB-KW"/>
</dbReference>
<keyword evidence="3" id="KW-1003">Cell membrane</keyword>
<feature type="transmembrane region" description="Helical" evidence="12">
    <location>
        <begin position="288"/>
        <end position="315"/>
    </location>
</feature>
<dbReference type="Proteomes" id="UP000295565">
    <property type="component" value="Unassembled WGS sequence"/>
</dbReference>
<dbReference type="SUPFAM" id="SSF55604">
    <property type="entry name" value="Glucose permease domain IIB"/>
    <property type="match status" value="1"/>
</dbReference>
<name>A0A4R1J7R1_9GAMM</name>
<keyword evidence="4" id="KW-0762">Sugar transport</keyword>
<feature type="transmembrane region" description="Helical" evidence="12">
    <location>
        <begin position="71"/>
        <end position="90"/>
    </location>
</feature>
<evidence type="ECO:0000256" key="8">
    <source>
        <dbReference type="ARBA" id="ARBA00022777"/>
    </source>
</evidence>